<accession>A0A383BDG2</accession>
<dbReference type="InterPro" id="IPR046058">
    <property type="entry name" value="WbuC_cupin"/>
</dbReference>
<sequence>YKTIRDLVEISKTTSRGRVRLCAHETVNESVHEMFIVHPKGAYIPPHKHLEKSESILVLDGEVEYFTFSDDGVVNQRISMGDYRSGKSFFFRLQKPIFHSMLILSETLTFLEITKGPFKSDDTIEAAWAPNKDCGTEVGLFLRKLNELCEG</sequence>
<dbReference type="InterPro" id="IPR011051">
    <property type="entry name" value="RmlC_Cupin_sf"/>
</dbReference>
<dbReference type="InterPro" id="IPR027565">
    <property type="entry name" value="Cupin_WbuC"/>
</dbReference>
<reference evidence="2" key="1">
    <citation type="submission" date="2018-05" db="EMBL/GenBank/DDBJ databases">
        <authorList>
            <person name="Lanie J.A."/>
            <person name="Ng W.-L."/>
            <person name="Kazmierczak K.M."/>
            <person name="Andrzejewski T.M."/>
            <person name="Davidsen T.M."/>
            <person name="Wayne K.J."/>
            <person name="Tettelin H."/>
            <person name="Glass J.I."/>
            <person name="Rusch D."/>
            <person name="Podicherti R."/>
            <person name="Tsui H.-C.T."/>
            <person name="Winkler M.E."/>
        </authorList>
    </citation>
    <scope>NUCLEOTIDE SEQUENCE</scope>
</reference>
<proteinExistence type="predicted"/>
<dbReference type="Gene3D" id="2.60.120.10">
    <property type="entry name" value="Jelly Rolls"/>
    <property type="match status" value="1"/>
</dbReference>
<dbReference type="SUPFAM" id="SSF51182">
    <property type="entry name" value="RmlC-like cupins"/>
    <property type="match status" value="1"/>
</dbReference>
<evidence type="ECO:0000259" key="1">
    <source>
        <dbReference type="Pfam" id="PF19480"/>
    </source>
</evidence>
<name>A0A383BDG2_9ZZZZ</name>
<dbReference type="Pfam" id="PF19480">
    <property type="entry name" value="DUF6016"/>
    <property type="match status" value="1"/>
</dbReference>
<dbReference type="AlphaFoldDB" id="A0A383BDG2"/>
<gene>
    <name evidence="2" type="ORF">METZ01_LOCUS470319</name>
</gene>
<dbReference type="NCBIfam" id="TIGR04366">
    <property type="entry name" value="cupin_WbuC"/>
    <property type="match status" value="1"/>
</dbReference>
<protein>
    <recommendedName>
        <fullName evidence="1">Cupin fold metalloprotein WbuC cupin domain-containing protein</fullName>
    </recommendedName>
</protein>
<evidence type="ECO:0000313" key="2">
    <source>
        <dbReference type="EMBL" id="SVE17465.1"/>
    </source>
</evidence>
<organism evidence="2">
    <name type="scientific">marine metagenome</name>
    <dbReference type="NCBI Taxonomy" id="408172"/>
    <lineage>
        <taxon>unclassified sequences</taxon>
        <taxon>metagenomes</taxon>
        <taxon>ecological metagenomes</taxon>
    </lineage>
</organism>
<feature type="non-terminal residue" evidence="2">
    <location>
        <position position="1"/>
    </location>
</feature>
<dbReference type="EMBL" id="UINC01199168">
    <property type="protein sequence ID" value="SVE17465.1"/>
    <property type="molecule type" value="Genomic_DNA"/>
</dbReference>
<dbReference type="InterPro" id="IPR014710">
    <property type="entry name" value="RmlC-like_jellyroll"/>
</dbReference>
<feature type="domain" description="Cupin fold metalloprotein WbuC cupin" evidence="1">
    <location>
        <begin position="3"/>
        <end position="79"/>
    </location>
</feature>